<dbReference type="InterPro" id="IPR015500">
    <property type="entry name" value="Peptidase_S8_subtilisin-rel"/>
</dbReference>
<evidence type="ECO:0000256" key="4">
    <source>
        <dbReference type="ARBA" id="ARBA00022670"/>
    </source>
</evidence>
<evidence type="ECO:0000256" key="5">
    <source>
        <dbReference type="ARBA" id="ARBA00022692"/>
    </source>
</evidence>
<dbReference type="PROSITE" id="PS00136">
    <property type="entry name" value="SUBTILASE_ASP"/>
    <property type="match status" value="1"/>
</dbReference>
<dbReference type="InterPro" id="IPR023827">
    <property type="entry name" value="Peptidase_S8_Asp-AS"/>
</dbReference>
<dbReference type="EMBL" id="JAMQGM010000047">
    <property type="protein sequence ID" value="MCM2579838.1"/>
    <property type="molecule type" value="Genomic_DNA"/>
</dbReference>
<dbReference type="Gene3D" id="3.40.50.200">
    <property type="entry name" value="Peptidase S8/S53 domain"/>
    <property type="match status" value="1"/>
</dbReference>
<dbReference type="NCBIfam" id="TIGR03921">
    <property type="entry name" value="T7SS_mycosin"/>
    <property type="match status" value="1"/>
</dbReference>
<feature type="signal peptide" evidence="13">
    <location>
        <begin position="1"/>
        <end position="20"/>
    </location>
</feature>
<evidence type="ECO:0000259" key="14">
    <source>
        <dbReference type="Pfam" id="PF00082"/>
    </source>
</evidence>
<accession>A0ABT0XBE3</accession>
<protein>
    <submittedName>
        <fullName evidence="15">Type VII secretion-associated serine protease mycosin</fullName>
    </submittedName>
</protein>
<evidence type="ECO:0000256" key="3">
    <source>
        <dbReference type="ARBA" id="ARBA00022475"/>
    </source>
</evidence>
<evidence type="ECO:0000256" key="9">
    <source>
        <dbReference type="ARBA" id="ARBA00023136"/>
    </source>
</evidence>
<feature type="active site" description="Charge relay system" evidence="10">
    <location>
        <position position="72"/>
    </location>
</feature>
<sequence length="402" mass="41328">MAAALCALGLSCAVAAPAAADPGTGTGTRLDNGQCNVQAGSIKGTPWSLQRLLTDQMWADTKGKGVKVAVIDTGVSRTNRQIGANLVGGKDFIGKGDGTNDTVGHGTKVAGIIAARKIKSVGFFGIAPEATIIPIRQNDDEQHGNVGTMVKAINYAIAQGADIINISQGTTQALPPNSILEQAINKARAANVLIVASAGNDGASGEQKDTYPAAFEGVLGVAASDRSNERAGFSQAGEHVDIAAPGVDMVSTVPGGGHCVDQGTSFAAPYAAGVAALLKAKNPKWTPDQIIWHMEQTADRVEPGRTDNIGWGVVDPVAAMSDDTTPTAEPTPDTARNDAGAAHIKPAHLIIGETPQERRTRYGVYVFTAGLLAIGLIVGSGVAIRDWRRKTSTSSHGEANSG</sequence>
<keyword evidence="3" id="KW-1003">Cell membrane</keyword>
<feature type="transmembrane region" description="Helical" evidence="12">
    <location>
        <begin position="362"/>
        <end position="384"/>
    </location>
</feature>
<reference evidence="15" key="1">
    <citation type="journal article" date="2023" name="Int. J. Syst. Evol. Microbiol.">
        <title>Streptomyces meridianus sp. nov. isolated from brackish water of the Tagus estuary in Alcochete, Portugal.</title>
        <authorList>
            <person name="Santos J.D.N."/>
            <person name="Klimek D."/>
            <person name="Calusinska M."/>
            <person name="Lobo Da Cunha A."/>
            <person name="Catita J."/>
            <person name="Goncalves H."/>
            <person name="Gonzalez I."/>
            <person name="Reyes F."/>
            <person name="Lage O.M."/>
        </authorList>
    </citation>
    <scope>NUCLEOTIDE SEQUENCE</scope>
    <source>
        <strain evidence="15">MTZ3.1</strain>
    </source>
</reference>
<evidence type="ECO:0000256" key="10">
    <source>
        <dbReference type="PROSITE-ProRule" id="PRU01240"/>
    </source>
</evidence>
<dbReference type="SUPFAM" id="SSF52743">
    <property type="entry name" value="Subtilisin-like"/>
    <property type="match status" value="1"/>
</dbReference>
<feature type="active site" description="Charge relay system" evidence="10">
    <location>
        <position position="265"/>
    </location>
</feature>
<evidence type="ECO:0000256" key="2">
    <source>
        <dbReference type="ARBA" id="ARBA00011073"/>
    </source>
</evidence>
<keyword evidence="5 12" id="KW-0812">Transmembrane</keyword>
<dbReference type="Pfam" id="PF00082">
    <property type="entry name" value="Peptidase_S8"/>
    <property type="match status" value="1"/>
</dbReference>
<feature type="domain" description="Peptidase S8/S53" evidence="14">
    <location>
        <begin position="63"/>
        <end position="312"/>
    </location>
</feature>
<keyword evidence="13" id="KW-0732">Signal</keyword>
<dbReference type="InterPro" id="IPR023834">
    <property type="entry name" value="T7SS_pept_S8A_mycosin"/>
</dbReference>
<dbReference type="PROSITE" id="PS51892">
    <property type="entry name" value="SUBTILASE"/>
    <property type="match status" value="1"/>
</dbReference>
<dbReference type="GO" id="GO:0006508">
    <property type="term" value="P:proteolysis"/>
    <property type="evidence" value="ECO:0007669"/>
    <property type="project" value="UniProtKB-KW"/>
</dbReference>
<dbReference type="InterPro" id="IPR000209">
    <property type="entry name" value="Peptidase_S8/S53_dom"/>
</dbReference>
<dbReference type="RefSeq" id="WP_251418139.1">
    <property type="nucleotide sequence ID" value="NZ_JAMQGM010000047.1"/>
</dbReference>
<dbReference type="InterPro" id="IPR050131">
    <property type="entry name" value="Peptidase_S8_subtilisin-like"/>
</dbReference>
<keyword evidence="16" id="KW-1185">Reference proteome</keyword>
<keyword evidence="7 10" id="KW-0720">Serine protease</keyword>
<feature type="active site" description="Charge relay system" evidence="10">
    <location>
        <position position="105"/>
    </location>
</feature>
<dbReference type="InterPro" id="IPR023828">
    <property type="entry name" value="Peptidase_S8_Ser-AS"/>
</dbReference>
<evidence type="ECO:0000256" key="12">
    <source>
        <dbReference type="SAM" id="Phobius"/>
    </source>
</evidence>
<evidence type="ECO:0000256" key="1">
    <source>
        <dbReference type="ARBA" id="ARBA00004162"/>
    </source>
</evidence>
<keyword evidence="8 12" id="KW-1133">Transmembrane helix</keyword>
<comment type="caution">
    <text evidence="15">The sequence shown here is derived from an EMBL/GenBank/DDBJ whole genome shotgun (WGS) entry which is preliminary data.</text>
</comment>
<dbReference type="PANTHER" id="PTHR43806">
    <property type="entry name" value="PEPTIDASE S8"/>
    <property type="match status" value="1"/>
</dbReference>
<comment type="similarity">
    <text evidence="2 10 11">Belongs to the peptidase S8 family.</text>
</comment>
<keyword evidence="6 10" id="KW-0378">Hydrolase</keyword>
<evidence type="ECO:0000313" key="15">
    <source>
        <dbReference type="EMBL" id="MCM2579838.1"/>
    </source>
</evidence>
<gene>
    <name evidence="15" type="primary">mycP</name>
    <name evidence="15" type="ORF">M1E25_21230</name>
</gene>
<dbReference type="InterPro" id="IPR022398">
    <property type="entry name" value="Peptidase_S8_His-AS"/>
</dbReference>
<organism evidence="15 16">
    <name type="scientific">Streptomyces meridianus</name>
    <dbReference type="NCBI Taxonomy" id="2938945"/>
    <lineage>
        <taxon>Bacteria</taxon>
        <taxon>Bacillati</taxon>
        <taxon>Actinomycetota</taxon>
        <taxon>Actinomycetes</taxon>
        <taxon>Kitasatosporales</taxon>
        <taxon>Streptomycetaceae</taxon>
        <taxon>Streptomyces</taxon>
    </lineage>
</organism>
<evidence type="ECO:0000256" key="11">
    <source>
        <dbReference type="RuleBase" id="RU003355"/>
    </source>
</evidence>
<evidence type="ECO:0000256" key="8">
    <source>
        <dbReference type="ARBA" id="ARBA00022989"/>
    </source>
</evidence>
<dbReference type="PANTHER" id="PTHR43806:SF11">
    <property type="entry name" value="CEREVISIN-RELATED"/>
    <property type="match status" value="1"/>
</dbReference>
<keyword evidence="4 10" id="KW-0645">Protease</keyword>
<evidence type="ECO:0000256" key="6">
    <source>
        <dbReference type="ARBA" id="ARBA00022801"/>
    </source>
</evidence>
<evidence type="ECO:0000256" key="7">
    <source>
        <dbReference type="ARBA" id="ARBA00022825"/>
    </source>
</evidence>
<name>A0ABT0XBE3_9ACTN</name>
<dbReference type="InterPro" id="IPR036852">
    <property type="entry name" value="Peptidase_S8/S53_dom_sf"/>
</dbReference>
<dbReference type="GO" id="GO:0008233">
    <property type="term" value="F:peptidase activity"/>
    <property type="evidence" value="ECO:0007669"/>
    <property type="project" value="UniProtKB-KW"/>
</dbReference>
<evidence type="ECO:0000313" key="16">
    <source>
        <dbReference type="Proteomes" id="UP001167160"/>
    </source>
</evidence>
<proteinExistence type="inferred from homology"/>
<feature type="chain" id="PRO_5045287287" evidence="13">
    <location>
        <begin position="21"/>
        <end position="402"/>
    </location>
</feature>
<dbReference type="PRINTS" id="PR00723">
    <property type="entry name" value="SUBTILISIN"/>
</dbReference>
<keyword evidence="9 12" id="KW-0472">Membrane</keyword>
<dbReference type="PROSITE" id="PS00138">
    <property type="entry name" value="SUBTILASE_SER"/>
    <property type="match status" value="1"/>
</dbReference>
<comment type="subcellular location">
    <subcellularLocation>
        <location evidence="1">Cell membrane</location>
        <topology evidence="1">Single-pass membrane protein</topology>
    </subcellularLocation>
</comment>
<dbReference type="Proteomes" id="UP001167160">
    <property type="component" value="Unassembled WGS sequence"/>
</dbReference>
<dbReference type="PROSITE" id="PS00137">
    <property type="entry name" value="SUBTILASE_HIS"/>
    <property type="match status" value="1"/>
</dbReference>
<evidence type="ECO:0000256" key="13">
    <source>
        <dbReference type="SAM" id="SignalP"/>
    </source>
</evidence>